<evidence type="ECO:0000256" key="3">
    <source>
        <dbReference type="ARBA" id="ARBA00022989"/>
    </source>
</evidence>
<name>A0A813HC32_POLGL</name>
<dbReference type="GO" id="GO:0016020">
    <property type="term" value="C:membrane"/>
    <property type="evidence" value="ECO:0007669"/>
    <property type="project" value="UniProtKB-SubCell"/>
</dbReference>
<evidence type="ECO:0000313" key="6">
    <source>
        <dbReference type="EMBL" id="CAE8635095.1"/>
    </source>
</evidence>
<feature type="non-terminal residue" evidence="6">
    <location>
        <position position="1"/>
    </location>
</feature>
<organism evidence="6 7">
    <name type="scientific">Polarella glacialis</name>
    <name type="common">Dinoflagellate</name>
    <dbReference type="NCBI Taxonomy" id="89957"/>
    <lineage>
        <taxon>Eukaryota</taxon>
        <taxon>Sar</taxon>
        <taxon>Alveolata</taxon>
        <taxon>Dinophyceae</taxon>
        <taxon>Suessiales</taxon>
        <taxon>Suessiaceae</taxon>
        <taxon>Polarella</taxon>
    </lineage>
</organism>
<keyword evidence="2" id="KW-0812">Transmembrane</keyword>
<evidence type="ECO:0000313" key="7">
    <source>
        <dbReference type="Proteomes" id="UP000654075"/>
    </source>
</evidence>
<dbReference type="Pfam" id="PF00916">
    <property type="entry name" value="Sulfate_transp"/>
    <property type="match status" value="1"/>
</dbReference>
<keyword evidence="7" id="KW-1185">Reference proteome</keyword>
<evidence type="ECO:0000256" key="1">
    <source>
        <dbReference type="ARBA" id="ARBA00004141"/>
    </source>
</evidence>
<proteinExistence type="predicted"/>
<evidence type="ECO:0000259" key="5">
    <source>
        <dbReference type="Pfam" id="PF00916"/>
    </source>
</evidence>
<dbReference type="EMBL" id="CAJNNV010031240">
    <property type="protein sequence ID" value="CAE8635095.1"/>
    <property type="molecule type" value="Genomic_DNA"/>
</dbReference>
<dbReference type="Proteomes" id="UP000654075">
    <property type="component" value="Unassembled WGS sequence"/>
</dbReference>
<reference evidence="6" key="1">
    <citation type="submission" date="2021-02" db="EMBL/GenBank/DDBJ databases">
        <authorList>
            <person name="Dougan E. K."/>
            <person name="Rhodes N."/>
            <person name="Thang M."/>
            <person name="Chan C."/>
        </authorList>
    </citation>
    <scope>NUCLEOTIDE SEQUENCE</scope>
</reference>
<dbReference type="AlphaFoldDB" id="A0A813HC32"/>
<dbReference type="InterPro" id="IPR011547">
    <property type="entry name" value="SLC26A/SulP_dom"/>
</dbReference>
<accession>A0A813HC32</accession>
<protein>
    <recommendedName>
        <fullName evidence="5">SLC26A/SulP transporter domain-containing protein</fullName>
    </recommendedName>
</protein>
<gene>
    <name evidence="6" type="ORF">PGLA1383_LOCUS50705</name>
</gene>
<comment type="subcellular location">
    <subcellularLocation>
        <location evidence="1">Membrane</location>
        <topology evidence="1">Multi-pass membrane protein</topology>
    </subcellularLocation>
</comment>
<evidence type="ECO:0000256" key="2">
    <source>
        <dbReference type="ARBA" id="ARBA00022692"/>
    </source>
</evidence>
<feature type="domain" description="SLC26A/SulP transporter" evidence="5">
    <location>
        <begin position="57"/>
        <end position="85"/>
    </location>
</feature>
<sequence length="88" mass="9886">DYIYQTFQHEPISICHRLQDTWVVLREEAGACLHPLHLLPLLSWFPKFLRKSPSQALLRDLLAAVTVAAVTVPQGLAYGLLAKLGFAF</sequence>
<keyword evidence="4" id="KW-0472">Membrane</keyword>
<evidence type="ECO:0000256" key="4">
    <source>
        <dbReference type="ARBA" id="ARBA00023136"/>
    </source>
</evidence>
<feature type="non-terminal residue" evidence="6">
    <location>
        <position position="88"/>
    </location>
</feature>
<comment type="caution">
    <text evidence="6">The sequence shown here is derived from an EMBL/GenBank/DDBJ whole genome shotgun (WGS) entry which is preliminary data.</text>
</comment>
<keyword evidence="3" id="KW-1133">Transmembrane helix</keyword>